<accession>A0A7G9RXJ6</accession>
<evidence type="ECO:0000256" key="11">
    <source>
        <dbReference type="ARBA" id="ARBA00022989"/>
    </source>
</evidence>
<feature type="domain" description="HAMP" evidence="16">
    <location>
        <begin position="184"/>
        <end position="236"/>
    </location>
</feature>
<dbReference type="Gene3D" id="6.10.340.10">
    <property type="match status" value="1"/>
</dbReference>
<dbReference type="CDD" id="cd00082">
    <property type="entry name" value="HisKA"/>
    <property type="match status" value="1"/>
</dbReference>
<evidence type="ECO:0000256" key="12">
    <source>
        <dbReference type="ARBA" id="ARBA00023012"/>
    </source>
</evidence>
<dbReference type="RefSeq" id="WP_187533451.1">
    <property type="nucleotide sequence ID" value="NZ_CBCSHU010000007.1"/>
</dbReference>
<dbReference type="EC" id="2.7.13.3" evidence="3"/>
<proteinExistence type="predicted"/>
<sequence length="451" mass="52694">MENLKFKRLRTIHIAYFLISLIICSLFSWILYLTGAQLIEKFYLKQSAVESRRLAYEDSFEDYVVDNNLSSMDYYKMSSWIKQNPDVYLFLIDEEGFVVYESGHWSETDPVYLDETVVEEVKGFDDEVLETTIAYPVRDIQFADGNFMLYVSESTEVFWYNLIKIGSIGFGILMFMFLQILFTNKIIRKVKRLSDEVTQIECGNINYPVTKEGCSELTQLAYHVDSMRFSLVDQMKREQEVVKTNYDLVSELSHDVRTPLTALIGYMEVLDEHPELSEEKKRDYISRSKDKTLQLKLITDKMFQYSFNFNEGFMDTNTQEYELMVLLPQLIYERVFDLQANDFEVTVNLEETDKVIRVDVQYLHRLFDNLFSNISRYALKEGVIITGLDRGENYVLEFENFKDIGKMNSKSTNIGLKTCANVMQQLGGNFEVHQTASKFIVTVSLLVEDEV</sequence>
<evidence type="ECO:0000256" key="9">
    <source>
        <dbReference type="ARBA" id="ARBA00022777"/>
    </source>
</evidence>
<evidence type="ECO:0000313" key="17">
    <source>
        <dbReference type="EMBL" id="QNN60321.1"/>
    </source>
</evidence>
<dbReference type="KEGG" id="eio:H9L01_08070"/>
<evidence type="ECO:0000256" key="7">
    <source>
        <dbReference type="ARBA" id="ARBA00022692"/>
    </source>
</evidence>
<organism evidence="17 18">
    <name type="scientific">Erysipelothrix inopinata</name>
    <dbReference type="NCBI Taxonomy" id="225084"/>
    <lineage>
        <taxon>Bacteria</taxon>
        <taxon>Bacillati</taxon>
        <taxon>Bacillota</taxon>
        <taxon>Erysipelotrichia</taxon>
        <taxon>Erysipelotrichales</taxon>
        <taxon>Erysipelotrichaceae</taxon>
        <taxon>Erysipelothrix</taxon>
    </lineage>
</organism>
<keyword evidence="5" id="KW-0597">Phosphoprotein</keyword>
<keyword evidence="7 14" id="KW-0812">Transmembrane</keyword>
<evidence type="ECO:0000256" key="5">
    <source>
        <dbReference type="ARBA" id="ARBA00022553"/>
    </source>
</evidence>
<dbReference type="Gene3D" id="3.30.565.10">
    <property type="entry name" value="Histidine kinase-like ATPase, C-terminal domain"/>
    <property type="match status" value="1"/>
</dbReference>
<evidence type="ECO:0000256" key="14">
    <source>
        <dbReference type="SAM" id="Phobius"/>
    </source>
</evidence>
<feature type="transmembrane region" description="Helical" evidence="14">
    <location>
        <begin position="12"/>
        <end position="32"/>
    </location>
</feature>
<dbReference type="PROSITE" id="PS50109">
    <property type="entry name" value="HIS_KIN"/>
    <property type="match status" value="1"/>
</dbReference>
<keyword evidence="6" id="KW-0808">Transferase</keyword>
<dbReference type="GO" id="GO:0000155">
    <property type="term" value="F:phosphorelay sensor kinase activity"/>
    <property type="evidence" value="ECO:0007669"/>
    <property type="project" value="InterPro"/>
</dbReference>
<evidence type="ECO:0000256" key="10">
    <source>
        <dbReference type="ARBA" id="ARBA00022840"/>
    </source>
</evidence>
<keyword evidence="9 17" id="KW-0418">Kinase</keyword>
<feature type="domain" description="Histidine kinase" evidence="15">
    <location>
        <begin position="251"/>
        <end position="449"/>
    </location>
</feature>
<evidence type="ECO:0000256" key="2">
    <source>
        <dbReference type="ARBA" id="ARBA00004651"/>
    </source>
</evidence>
<dbReference type="InterPro" id="IPR036097">
    <property type="entry name" value="HisK_dim/P_sf"/>
</dbReference>
<dbReference type="Pfam" id="PF00512">
    <property type="entry name" value="HisKA"/>
    <property type="match status" value="1"/>
</dbReference>
<evidence type="ECO:0000256" key="1">
    <source>
        <dbReference type="ARBA" id="ARBA00000085"/>
    </source>
</evidence>
<reference evidence="17 18" key="1">
    <citation type="submission" date="2020-08" db="EMBL/GenBank/DDBJ databases">
        <title>Genome sequence of Erysipelothrix inopinata DSM 15511T.</title>
        <authorList>
            <person name="Hyun D.-W."/>
            <person name="Bae J.-W."/>
        </authorList>
    </citation>
    <scope>NUCLEOTIDE SEQUENCE [LARGE SCALE GENOMIC DNA]</scope>
    <source>
        <strain evidence="17 18">DSM 15511</strain>
    </source>
</reference>
<dbReference type="SUPFAM" id="SSF55874">
    <property type="entry name" value="ATPase domain of HSP90 chaperone/DNA topoisomerase II/histidine kinase"/>
    <property type="match status" value="1"/>
</dbReference>
<dbReference type="GO" id="GO:0005524">
    <property type="term" value="F:ATP binding"/>
    <property type="evidence" value="ECO:0007669"/>
    <property type="project" value="UniProtKB-KW"/>
</dbReference>
<name>A0A7G9RXJ6_9FIRM</name>
<dbReference type="AlphaFoldDB" id="A0A7G9RXJ6"/>
<dbReference type="Gene3D" id="1.10.287.130">
    <property type="match status" value="1"/>
</dbReference>
<comment type="catalytic activity">
    <reaction evidence="1">
        <text>ATP + protein L-histidine = ADP + protein N-phospho-L-histidine.</text>
        <dbReference type="EC" id="2.7.13.3"/>
    </reaction>
</comment>
<keyword evidence="12" id="KW-0902">Two-component regulatory system</keyword>
<dbReference type="PANTHER" id="PTHR45528:SF1">
    <property type="entry name" value="SENSOR HISTIDINE KINASE CPXA"/>
    <property type="match status" value="1"/>
</dbReference>
<keyword evidence="10" id="KW-0067">ATP-binding</keyword>
<evidence type="ECO:0000313" key="18">
    <source>
        <dbReference type="Proteomes" id="UP000515928"/>
    </source>
</evidence>
<evidence type="ECO:0000256" key="13">
    <source>
        <dbReference type="ARBA" id="ARBA00023136"/>
    </source>
</evidence>
<evidence type="ECO:0000256" key="6">
    <source>
        <dbReference type="ARBA" id="ARBA00022679"/>
    </source>
</evidence>
<keyword evidence="8" id="KW-0547">Nucleotide-binding</keyword>
<evidence type="ECO:0000256" key="4">
    <source>
        <dbReference type="ARBA" id="ARBA00022475"/>
    </source>
</evidence>
<evidence type="ECO:0000256" key="8">
    <source>
        <dbReference type="ARBA" id="ARBA00022741"/>
    </source>
</evidence>
<keyword evidence="11 14" id="KW-1133">Transmembrane helix</keyword>
<evidence type="ECO:0000259" key="16">
    <source>
        <dbReference type="PROSITE" id="PS50885"/>
    </source>
</evidence>
<dbReference type="PROSITE" id="PS50885">
    <property type="entry name" value="HAMP"/>
    <property type="match status" value="1"/>
</dbReference>
<keyword evidence="18" id="KW-1185">Reference proteome</keyword>
<feature type="transmembrane region" description="Helical" evidence="14">
    <location>
        <begin position="158"/>
        <end position="182"/>
    </location>
</feature>
<dbReference type="InterPro" id="IPR003661">
    <property type="entry name" value="HisK_dim/P_dom"/>
</dbReference>
<gene>
    <name evidence="17" type="ORF">H9L01_08070</name>
</gene>
<evidence type="ECO:0000256" key="3">
    <source>
        <dbReference type="ARBA" id="ARBA00012438"/>
    </source>
</evidence>
<dbReference type="InterPro" id="IPR050398">
    <property type="entry name" value="HssS/ArlS-like"/>
</dbReference>
<dbReference type="PANTHER" id="PTHR45528">
    <property type="entry name" value="SENSOR HISTIDINE KINASE CPXA"/>
    <property type="match status" value="1"/>
</dbReference>
<dbReference type="EMBL" id="CP060715">
    <property type="protein sequence ID" value="QNN60321.1"/>
    <property type="molecule type" value="Genomic_DNA"/>
</dbReference>
<dbReference type="InterPro" id="IPR005467">
    <property type="entry name" value="His_kinase_dom"/>
</dbReference>
<comment type="subcellular location">
    <subcellularLocation>
        <location evidence="2">Cell membrane</location>
        <topology evidence="2">Multi-pass membrane protein</topology>
    </subcellularLocation>
</comment>
<protein>
    <recommendedName>
        <fullName evidence="3">histidine kinase</fullName>
        <ecNumber evidence="3">2.7.13.3</ecNumber>
    </recommendedName>
</protein>
<dbReference type="InterPro" id="IPR003660">
    <property type="entry name" value="HAMP_dom"/>
</dbReference>
<evidence type="ECO:0000259" key="15">
    <source>
        <dbReference type="PROSITE" id="PS50109"/>
    </source>
</evidence>
<keyword evidence="4" id="KW-1003">Cell membrane</keyword>
<dbReference type="Proteomes" id="UP000515928">
    <property type="component" value="Chromosome"/>
</dbReference>
<keyword evidence="13 14" id="KW-0472">Membrane</keyword>
<dbReference type="SUPFAM" id="SSF47384">
    <property type="entry name" value="Homodimeric domain of signal transducing histidine kinase"/>
    <property type="match status" value="1"/>
</dbReference>
<dbReference type="GO" id="GO:0005886">
    <property type="term" value="C:plasma membrane"/>
    <property type="evidence" value="ECO:0007669"/>
    <property type="project" value="UniProtKB-SubCell"/>
</dbReference>
<dbReference type="InterPro" id="IPR036890">
    <property type="entry name" value="HATPase_C_sf"/>
</dbReference>
<dbReference type="SMART" id="SM00388">
    <property type="entry name" value="HisKA"/>
    <property type="match status" value="1"/>
</dbReference>